<sequence length="102" mass="12002">MTIRVLMVRKMPRLFGGMEADLLPQLVPLLEDARELAFRQPGYISGETMRNVADPYEYLVISTWKSIEDWERWFAKPERKEIEGKIDSVLGVPTEYRVYSYD</sequence>
<dbReference type="EMBL" id="AP021875">
    <property type="protein sequence ID" value="BBO78367.1"/>
    <property type="molecule type" value="Genomic_DNA"/>
</dbReference>
<dbReference type="Proteomes" id="UP000427769">
    <property type="component" value="Chromosome"/>
</dbReference>
<accession>A0A5K7ZPE5</accession>
<dbReference type="RefSeq" id="WP_155307010.1">
    <property type="nucleotide sequence ID" value="NZ_AP021875.1"/>
</dbReference>
<proteinExistence type="predicted"/>
<dbReference type="KEGG" id="dwd:DSCW_57840"/>
<evidence type="ECO:0000313" key="3">
    <source>
        <dbReference type="Proteomes" id="UP000427769"/>
    </source>
</evidence>
<feature type="domain" description="ABM" evidence="1">
    <location>
        <begin position="1"/>
        <end position="99"/>
    </location>
</feature>
<dbReference type="InterPro" id="IPR011008">
    <property type="entry name" value="Dimeric_a/b-barrel"/>
</dbReference>
<name>A0A5K7ZPE5_9BACT</name>
<dbReference type="InterPro" id="IPR007138">
    <property type="entry name" value="ABM_dom"/>
</dbReference>
<dbReference type="AlphaFoldDB" id="A0A5K7ZPE5"/>
<evidence type="ECO:0000259" key="1">
    <source>
        <dbReference type="PROSITE" id="PS51725"/>
    </source>
</evidence>
<evidence type="ECO:0000313" key="2">
    <source>
        <dbReference type="EMBL" id="BBO78367.1"/>
    </source>
</evidence>
<protein>
    <recommendedName>
        <fullName evidence="1">ABM domain-containing protein</fullName>
    </recommendedName>
</protein>
<dbReference type="OrthoDB" id="5405645at2"/>
<dbReference type="Gene3D" id="3.30.70.100">
    <property type="match status" value="1"/>
</dbReference>
<dbReference type="SUPFAM" id="SSF54909">
    <property type="entry name" value="Dimeric alpha+beta barrel"/>
    <property type="match status" value="1"/>
</dbReference>
<keyword evidence="3" id="KW-1185">Reference proteome</keyword>
<dbReference type="Pfam" id="PF03992">
    <property type="entry name" value="ABM"/>
    <property type="match status" value="1"/>
</dbReference>
<organism evidence="2 3">
    <name type="scientific">Desulfosarcina widdelii</name>
    <dbReference type="NCBI Taxonomy" id="947919"/>
    <lineage>
        <taxon>Bacteria</taxon>
        <taxon>Pseudomonadati</taxon>
        <taxon>Thermodesulfobacteriota</taxon>
        <taxon>Desulfobacteria</taxon>
        <taxon>Desulfobacterales</taxon>
        <taxon>Desulfosarcinaceae</taxon>
        <taxon>Desulfosarcina</taxon>
    </lineage>
</organism>
<gene>
    <name evidence="2" type="ORF">DSCW_57840</name>
</gene>
<reference evidence="2 3" key="1">
    <citation type="submission" date="2019-11" db="EMBL/GenBank/DDBJ databases">
        <title>Comparative genomics of hydrocarbon-degrading Desulfosarcina strains.</title>
        <authorList>
            <person name="Watanabe M."/>
            <person name="Kojima H."/>
            <person name="Fukui M."/>
        </authorList>
    </citation>
    <scope>NUCLEOTIDE SEQUENCE [LARGE SCALE GENOMIC DNA]</scope>
    <source>
        <strain evidence="2 3">PP31</strain>
    </source>
</reference>
<dbReference type="PROSITE" id="PS51725">
    <property type="entry name" value="ABM"/>
    <property type="match status" value="1"/>
</dbReference>